<reference evidence="9 10" key="1">
    <citation type="journal article" date="2015" name="Stand. Genomic Sci.">
        <title>Complete genome sequence and description of Salinispira pacifica gen. nov., sp. nov., a novel spirochaete isolated form a hypersaline microbial mat.</title>
        <authorList>
            <person name="Ben Hania W."/>
            <person name="Joseph M."/>
            <person name="Schumann P."/>
            <person name="Bunk B."/>
            <person name="Fiebig A."/>
            <person name="Sproer C."/>
            <person name="Klenk H.P."/>
            <person name="Fardeau M.L."/>
            <person name="Spring S."/>
        </authorList>
    </citation>
    <scope>NUCLEOTIDE SEQUENCE [LARGE SCALE GENOMIC DNA]</scope>
    <source>
        <strain evidence="9 10">L21-RPul-D2</strain>
    </source>
</reference>
<keyword evidence="4" id="KW-0175">Coiled coil</keyword>
<dbReference type="InterPro" id="IPR004089">
    <property type="entry name" value="MCPsignal_dom"/>
</dbReference>
<feature type="region of interest" description="Disordered" evidence="5">
    <location>
        <begin position="750"/>
        <end position="786"/>
    </location>
</feature>
<dbReference type="Gene3D" id="3.30.450.20">
    <property type="entry name" value="PAS domain"/>
    <property type="match status" value="1"/>
</dbReference>
<dbReference type="RefSeq" id="WP_024268938.1">
    <property type="nucleotide sequence ID" value="NC_023035.1"/>
</dbReference>
<dbReference type="GO" id="GO:0007165">
    <property type="term" value="P:signal transduction"/>
    <property type="evidence" value="ECO:0007669"/>
    <property type="project" value="UniProtKB-KW"/>
</dbReference>
<dbReference type="OrthoDB" id="369343at2"/>
<evidence type="ECO:0000259" key="7">
    <source>
        <dbReference type="PROSITE" id="PS50111"/>
    </source>
</evidence>
<gene>
    <name evidence="9" type="ORF">L21SP2_2688</name>
</gene>
<evidence type="ECO:0000256" key="4">
    <source>
        <dbReference type="SAM" id="Coils"/>
    </source>
</evidence>
<keyword evidence="6" id="KW-1133">Transmembrane helix</keyword>
<proteinExistence type="inferred from homology"/>
<evidence type="ECO:0000256" key="2">
    <source>
        <dbReference type="ARBA" id="ARBA00029447"/>
    </source>
</evidence>
<dbReference type="Gene3D" id="6.10.340.10">
    <property type="match status" value="1"/>
</dbReference>
<dbReference type="PATRIC" id="fig|1307761.3.peg.2678"/>
<feature type="transmembrane region" description="Helical" evidence="6">
    <location>
        <begin position="340"/>
        <end position="362"/>
    </location>
</feature>
<keyword evidence="1 3" id="KW-0807">Transducer</keyword>
<keyword evidence="10" id="KW-1185">Reference proteome</keyword>
<evidence type="ECO:0000256" key="1">
    <source>
        <dbReference type="ARBA" id="ARBA00023224"/>
    </source>
</evidence>
<dbReference type="SUPFAM" id="SSF58104">
    <property type="entry name" value="Methyl-accepting chemotaxis protein (MCP) signaling domain"/>
    <property type="match status" value="2"/>
</dbReference>
<keyword evidence="6" id="KW-0812">Transmembrane</keyword>
<dbReference type="Gene3D" id="1.10.287.950">
    <property type="entry name" value="Methyl-accepting chemotaxis protein"/>
    <property type="match status" value="1"/>
</dbReference>
<dbReference type="CDD" id="cd06225">
    <property type="entry name" value="HAMP"/>
    <property type="match status" value="1"/>
</dbReference>
<evidence type="ECO:0000256" key="6">
    <source>
        <dbReference type="SAM" id="Phobius"/>
    </source>
</evidence>
<evidence type="ECO:0000313" key="9">
    <source>
        <dbReference type="EMBL" id="AHC16040.1"/>
    </source>
</evidence>
<dbReference type="PANTHER" id="PTHR32089:SF112">
    <property type="entry name" value="LYSOZYME-LIKE PROTEIN-RELATED"/>
    <property type="match status" value="1"/>
</dbReference>
<evidence type="ECO:0000256" key="3">
    <source>
        <dbReference type="PROSITE-ProRule" id="PRU00284"/>
    </source>
</evidence>
<dbReference type="GO" id="GO:0016020">
    <property type="term" value="C:membrane"/>
    <property type="evidence" value="ECO:0007669"/>
    <property type="project" value="InterPro"/>
</dbReference>
<keyword evidence="6" id="KW-0472">Membrane</keyword>
<feature type="domain" description="HAMP" evidence="8">
    <location>
        <begin position="364"/>
        <end position="418"/>
    </location>
</feature>
<organism evidence="9 10">
    <name type="scientific">Salinispira pacifica</name>
    <dbReference type="NCBI Taxonomy" id="1307761"/>
    <lineage>
        <taxon>Bacteria</taxon>
        <taxon>Pseudomonadati</taxon>
        <taxon>Spirochaetota</taxon>
        <taxon>Spirochaetia</taxon>
        <taxon>Spirochaetales</taxon>
        <taxon>Spirochaetaceae</taxon>
        <taxon>Salinispira</taxon>
    </lineage>
</organism>
<sequence>MTVTVKLRIIVGVVVLPVLLLGAFGFALYTSTFNQVYDEEKQGLLALADLVAEELYIPIAQKYQILQSLRTDRQFKEAIELLPLNTVDYEAMRNAVPDYEDLRNRLIDITTGTPIDLLYVASEDAQILFSDREPELPASYVPRERPWYTGAVERYREFQRSGASAEDIIGGGNTVTGSRESLFFFTPPYPTAEEGAEQSYAVTASAVILQGNQVRGVAALDYDIAELSQVAANLAREHEILIALYDPQSMSQIFSLQSGFLDPSDDANALRNVALNLGYDPEKVDTLVQEIQNIGEVYFEGNSAQLGLSMLQTTEMRGAPIGIMVGQSLDEVVAGVRSRVFPPIFIGILIAIIVQMAGVFYIGRSVFRPLNQLTLAIQELSQGSGDLTSSIDVYRRDEFGTISSGFNEFVLKLHDIVVNIKTAAEVVTREKEDLLSNTEESASAATQITANVDSVKSQIANLDEQIQSVSSAMEEIQATAVSLNSNTDTQKLAVDQATASIEQMVASLRSVAGIVQAKQNAATELQSVIEDAGSKVNDAAEAYNEVVQLADRISEMSEVIQNIASQTNLLSMNAAIEAAHAGESGRGFAVVAEEIRKLAEVAQTNSTQITDVVNEITRKVDVAASVATNSSKAFQQVRDETQSTIQALNEINSSTQELSEGGEQIIQANSALNEVSTSVQQSAKEMESTVAMVTKSTNEIADISRSVNSAMSEIATGVNEVSLSSDHIREISYRLSDSSKALNAETEKFITKQSANVPEPDAGADPEVEAVPAADVEPEHDGGQAS</sequence>
<dbReference type="eggNOG" id="COG0840">
    <property type="taxonomic scope" value="Bacteria"/>
</dbReference>
<dbReference type="Pfam" id="PF00672">
    <property type="entry name" value="HAMP"/>
    <property type="match status" value="1"/>
</dbReference>
<name>V5WK89_9SPIO</name>
<accession>V5WK89</accession>
<dbReference type="PANTHER" id="PTHR32089">
    <property type="entry name" value="METHYL-ACCEPTING CHEMOTAXIS PROTEIN MCPB"/>
    <property type="match status" value="1"/>
</dbReference>
<protein>
    <submittedName>
        <fullName evidence="9">Methyl-accepting chemotaxis protein</fullName>
    </submittedName>
</protein>
<evidence type="ECO:0000259" key="8">
    <source>
        <dbReference type="PROSITE" id="PS50885"/>
    </source>
</evidence>
<feature type="transmembrane region" description="Helical" evidence="6">
    <location>
        <begin position="7"/>
        <end position="29"/>
    </location>
</feature>
<feature type="coiled-coil region" evidence="4">
    <location>
        <begin position="445"/>
        <end position="479"/>
    </location>
</feature>
<dbReference type="Pfam" id="PF00015">
    <property type="entry name" value="MCPsignal"/>
    <property type="match status" value="1"/>
</dbReference>
<dbReference type="STRING" id="1307761.L21SP2_2688"/>
<dbReference type="PROSITE" id="PS50111">
    <property type="entry name" value="CHEMOTAXIS_TRANSDUC_2"/>
    <property type="match status" value="1"/>
</dbReference>
<feature type="domain" description="Methyl-accepting transducer" evidence="7">
    <location>
        <begin position="465"/>
        <end position="697"/>
    </location>
</feature>
<dbReference type="SMART" id="SM00304">
    <property type="entry name" value="HAMP"/>
    <property type="match status" value="3"/>
</dbReference>
<dbReference type="AlphaFoldDB" id="V5WK89"/>
<dbReference type="InterPro" id="IPR003660">
    <property type="entry name" value="HAMP_dom"/>
</dbReference>
<evidence type="ECO:0000256" key="5">
    <source>
        <dbReference type="SAM" id="MobiDB-lite"/>
    </source>
</evidence>
<comment type="similarity">
    <text evidence="2">Belongs to the methyl-accepting chemotaxis (MCP) protein family.</text>
</comment>
<dbReference type="SMART" id="SM00283">
    <property type="entry name" value="MA"/>
    <property type="match status" value="1"/>
</dbReference>
<dbReference type="PROSITE" id="PS50885">
    <property type="entry name" value="HAMP"/>
    <property type="match status" value="1"/>
</dbReference>
<dbReference type="KEGG" id="slr:L21SP2_2688"/>
<evidence type="ECO:0000313" key="10">
    <source>
        <dbReference type="Proteomes" id="UP000018680"/>
    </source>
</evidence>
<feature type="compositionally biased region" description="Basic and acidic residues" evidence="5">
    <location>
        <begin position="777"/>
        <end position="786"/>
    </location>
</feature>
<dbReference type="EMBL" id="CP006939">
    <property type="protein sequence ID" value="AHC16040.1"/>
    <property type="molecule type" value="Genomic_DNA"/>
</dbReference>
<dbReference type="Proteomes" id="UP000018680">
    <property type="component" value="Chromosome"/>
</dbReference>
<dbReference type="HOGENOM" id="CLU_000445_107_19_12"/>